<reference evidence="5 6" key="1">
    <citation type="submission" date="2018-12" db="EMBL/GenBank/DDBJ databases">
        <title>The genome sequences of strain 502.</title>
        <authorList>
            <person name="Gao J."/>
            <person name="Sun J."/>
        </authorList>
    </citation>
    <scope>NUCLEOTIDE SEQUENCE [LARGE SCALE GENOMIC DNA]</scope>
    <source>
        <strain evidence="5 6">502</strain>
    </source>
</reference>
<feature type="domain" description="DUF6891" evidence="4">
    <location>
        <begin position="148"/>
        <end position="266"/>
    </location>
</feature>
<dbReference type="Pfam" id="PF21831">
    <property type="entry name" value="DUF6891"/>
    <property type="match status" value="1"/>
</dbReference>
<evidence type="ECO:0000259" key="4">
    <source>
        <dbReference type="Pfam" id="PF21831"/>
    </source>
</evidence>
<dbReference type="EMBL" id="RXFQ01000022">
    <property type="protein sequence ID" value="RSZ29868.1"/>
    <property type="molecule type" value="Genomic_DNA"/>
</dbReference>
<dbReference type="Gene3D" id="1.25.40.20">
    <property type="entry name" value="Ankyrin repeat-containing domain"/>
    <property type="match status" value="1"/>
</dbReference>
<dbReference type="InterPro" id="IPR054186">
    <property type="entry name" value="DUF6891"/>
</dbReference>
<organism evidence="5 6">
    <name type="scientific">Variovorax beijingensis</name>
    <dbReference type="NCBI Taxonomy" id="2496117"/>
    <lineage>
        <taxon>Bacteria</taxon>
        <taxon>Pseudomonadati</taxon>
        <taxon>Pseudomonadota</taxon>
        <taxon>Betaproteobacteria</taxon>
        <taxon>Burkholderiales</taxon>
        <taxon>Comamonadaceae</taxon>
        <taxon>Variovorax</taxon>
    </lineage>
</organism>
<comment type="caution">
    <text evidence="5">The sequence shown here is derived from an EMBL/GenBank/DDBJ whole genome shotgun (WGS) entry which is preliminary data.</text>
</comment>
<evidence type="ECO:0000256" key="3">
    <source>
        <dbReference type="PROSITE-ProRule" id="PRU00023"/>
    </source>
</evidence>
<evidence type="ECO:0000313" key="5">
    <source>
        <dbReference type="EMBL" id="RSZ29868.1"/>
    </source>
</evidence>
<dbReference type="Proteomes" id="UP000271137">
    <property type="component" value="Unassembled WGS sequence"/>
</dbReference>
<keyword evidence="6" id="KW-1185">Reference proteome</keyword>
<accession>A0ABX9ZYS2</accession>
<dbReference type="InterPro" id="IPR050745">
    <property type="entry name" value="Multifunctional_regulatory"/>
</dbReference>
<dbReference type="PROSITE" id="PS50088">
    <property type="entry name" value="ANK_REPEAT"/>
    <property type="match status" value="1"/>
</dbReference>
<dbReference type="SMART" id="SM00248">
    <property type="entry name" value="ANK"/>
    <property type="match status" value="3"/>
</dbReference>
<protein>
    <submittedName>
        <fullName evidence="5">Ankyrin repeat domain-containing protein</fullName>
    </submittedName>
</protein>
<sequence>MNPKKIFDAARNADVDTVRACIEAGADPAALNKQGFTALQCAAMGADESEIEANLAVLQLLLDAGSPLEYAGADGRTALYLAAEFAPGTEAVQLLIDAGANADVSDSHGNHVTENAMMEEVAELLARVSGHAAALPLPPEPEPVKMSTAQWRTAEARIAEVFAALTQAGLVALQDAGGTQSDGFSDCSEAFRERGGGKAGVHGFCFYTRQDLNRAKRTSQLSLAFWGAPEGGDTDMQRVGELVVGQFRSAGFEVRWNGTASMRPEVDLRP</sequence>
<evidence type="ECO:0000256" key="1">
    <source>
        <dbReference type="ARBA" id="ARBA00022737"/>
    </source>
</evidence>
<dbReference type="InterPro" id="IPR036770">
    <property type="entry name" value="Ankyrin_rpt-contain_sf"/>
</dbReference>
<gene>
    <name evidence="5" type="ORF">EJO66_27715</name>
</gene>
<dbReference type="Pfam" id="PF12796">
    <property type="entry name" value="Ank_2"/>
    <property type="match status" value="1"/>
</dbReference>
<evidence type="ECO:0000313" key="6">
    <source>
        <dbReference type="Proteomes" id="UP000271137"/>
    </source>
</evidence>
<dbReference type="PROSITE" id="PS50297">
    <property type="entry name" value="ANK_REP_REGION"/>
    <property type="match status" value="1"/>
</dbReference>
<keyword evidence="2 3" id="KW-0040">ANK repeat</keyword>
<dbReference type="SUPFAM" id="SSF48403">
    <property type="entry name" value="Ankyrin repeat"/>
    <property type="match status" value="1"/>
</dbReference>
<dbReference type="PANTHER" id="PTHR24189:SF50">
    <property type="entry name" value="ANKYRIN REPEAT AND SOCS BOX PROTEIN 2"/>
    <property type="match status" value="1"/>
</dbReference>
<name>A0ABX9ZYS2_9BURK</name>
<dbReference type="PANTHER" id="PTHR24189">
    <property type="entry name" value="MYOTROPHIN"/>
    <property type="match status" value="1"/>
</dbReference>
<evidence type="ECO:0000256" key="2">
    <source>
        <dbReference type="ARBA" id="ARBA00023043"/>
    </source>
</evidence>
<feature type="repeat" description="ANK" evidence="3">
    <location>
        <begin position="74"/>
        <end position="107"/>
    </location>
</feature>
<proteinExistence type="predicted"/>
<dbReference type="InterPro" id="IPR002110">
    <property type="entry name" value="Ankyrin_rpt"/>
</dbReference>
<dbReference type="RefSeq" id="WP_125966685.1">
    <property type="nucleotide sequence ID" value="NZ_CBFHCE010000107.1"/>
</dbReference>
<keyword evidence="1" id="KW-0677">Repeat</keyword>